<dbReference type="CDD" id="cd15482">
    <property type="entry name" value="Sialidase_non-viral"/>
    <property type="match status" value="1"/>
</dbReference>
<proteinExistence type="predicted"/>
<organism evidence="3 4">
    <name type="scientific">Spinacia oleracea</name>
    <name type="common">Spinach</name>
    <dbReference type="NCBI Taxonomy" id="3562"/>
    <lineage>
        <taxon>Eukaryota</taxon>
        <taxon>Viridiplantae</taxon>
        <taxon>Streptophyta</taxon>
        <taxon>Embryophyta</taxon>
        <taxon>Tracheophyta</taxon>
        <taxon>Spermatophyta</taxon>
        <taxon>Magnoliopsida</taxon>
        <taxon>eudicotyledons</taxon>
        <taxon>Gunneridae</taxon>
        <taxon>Pentapetalae</taxon>
        <taxon>Caryophyllales</taxon>
        <taxon>Chenopodiaceae</taxon>
        <taxon>Chenopodioideae</taxon>
        <taxon>Anserineae</taxon>
        <taxon>Spinacia</taxon>
    </lineage>
</organism>
<dbReference type="PANTHER" id="PTHR43752">
    <property type="entry name" value="BNR/ASP-BOX REPEAT FAMILY PROTEIN"/>
    <property type="match status" value="1"/>
</dbReference>
<dbReference type="SUPFAM" id="SSF50939">
    <property type="entry name" value="Sialidases"/>
    <property type="match status" value="1"/>
</dbReference>
<evidence type="ECO:0000313" key="3">
    <source>
        <dbReference type="Proteomes" id="UP000813463"/>
    </source>
</evidence>
<accession>A0A9R0JIP6</accession>
<evidence type="ECO:0000256" key="1">
    <source>
        <dbReference type="SAM" id="MobiDB-lite"/>
    </source>
</evidence>
<reference evidence="3" key="1">
    <citation type="journal article" date="2021" name="Nat. Commun.">
        <title>Genomic analyses provide insights into spinach domestication and the genetic basis of agronomic traits.</title>
        <authorList>
            <person name="Cai X."/>
            <person name="Sun X."/>
            <person name="Xu C."/>
            <person name="Sun H."/>
            <person name="Wang X."/>
            <person name="Ge C."/>
            <person name="Zhang Z."/>
            <person name="Wang Q."/>
            <person name="Fei Z."/>
            <person name="Jiao C."/>
            <person name="Wang Q."/>
        </authorList>
    </citation>
    <scope>NUCLEOTIDE SEQUENCE [LARGE SCALE GENOMIC DNA]</scope>
    <source>
        <strain evidence="3">cv. Varoflay</strain>
    </source>
</reference>
<feature type="region of interest" description="Disordered" evidence="1">
    <location>
        <begin position="321"/>
        <end position="342"/>
    </location>
</feature>
<dbReference type="RefSeq" id="XP_021867319.2">
    <property type="nucleotide sequence ID" value="XM_022011627.2"/>
</dbReference>
<protein>
    <recommendedName>
        <fullName evidence="2">Sialidase domain-containing protein</fullName>
    </recommendedName>
</protein>
<dbReference type="Pfam" id="PF13088">
    <property type="entry name" value="BNR_2"/>
    <property type="match status" value="1"/>
</dbReference>
<name>A0A9R0JIP6_SPIOL</name>
<gene>
    <name evidence="4" type="primary">LOC110805994</name>
</gene>
<feature type="domain" description="Sialidase" evidence="2">
    <location>
        <begin position="32"/>
        <end position="297"/>
    </location>
</feature>
<dbReference type="InterPro" id="IPR036278">
    <property type="entry name" value="Sialidase_sf"/>
</dbReference>
<keyword evidence="3" id="KW-1185">Reference proteome</keyword>
<dbReference type="Proteomes" id="UP000813463">
    <property type="component" value="Chromosome 2"/>
</dbReference>
<reference evidence="4" key="2">
    <citation type="submission" date="2025-08" db="UniProtKB">
        <authorList>
            <consortium name="RefSeq"/>
        </authorList>
    </citation>
    <scope>IDENTIFICATION</scope>
    <source>
        <tissue evidence="4">Leaf</tissue>
    </source>
</reference>
<sequence length="342" mass="38299">MVTIVKQEFTFHQESRPFNNCHVSTILEVNKGELLAAYWGGSKEGASDVKIYTQRLIHGSWSSPIAVDGEPSATVWSPVLCKSHNQVLLFYRVGPTFQTWTGCMKRSFDDGLTWKERELLPAGIIGPVKNKPLLLRNGDLLCGSSMQSWNASACWMEVTPDLGKTWTKYGPITVPKHSTSVLQPVPYYTKRGHLRVLMKAHHEIGRICMSESRDGGCTWSNAVPTQLPNPDSAIDAVKLFDGRLVLVYNPTSREVLKVGVSHDDGDSWTDVLTLENTKGMEFSYPAIIQASNRLIHITYTYNRTQIKHVVLQPSRYQDAANNCHTSPGGHRDNGHNHHNHHC</sequence>
<evidence type="ECO:0000259" key="2">
    <source>
        <dbReference type="Pfam" id="PF13088"/>
    </source>
</evidence>
<dbReference type="PANTHER" id="PTHR43752:SF2">
    <property type="entry name" value="BNR_ASP-BOX REPEAT FAMILY PROTEIN"/>
    <property type="match status" value="1"/>
</dbReference>
<evidence type="ECO:0000313" key="4">
    <source>
        <dbReference type="RefSeq" id="XP_021867319.2"/>
    </source>
</evidence>
<dbReference type="InterPro" id="IPR011040">
    <property type="entry name" value="Sialidase"/>
</dbReference>
<dbReference type="Gene3D" id="2.120.10.10">
    <property type="match status" value="1"/>
</dbReference>
<dbReference type="GeneID" id="110805994"/>